<gene>
    <name evidence="1" type="ORF">BC351_00850</name>
</gene>
<proteinExistence type="predicted"/>
<name>A0A1V4HSB3_9BACL</name>
<accession>A0A1V4HSB3</accession>
<sequence length="126" mass="14676">MYWLSKEGYECIHARHIGIDIIASKEGKRMGISVKARSRKPNETNFGYTVLKPYNHLQNINKACEDFNCSGYFSFVLDQQGLIRVYLVSVASVLKYYNPSSDTKNQEWKINKFINDSELNTNLNWR</sequence>
<evidence type="ECO:0000313" key="1">
    <source>
        <dbReference type="EMBL" id="OPH61821.1"/>
    </source>
</evidence>
<dbReference type="STRING" id="1469647.BC351_00850"/>
<dbReference type="EMBL" id="MBTG01000001">
    <property type="protein sequence ID" value="OPH61821.1"/>
    <property type="molecule type" value="Genomic_DNA"/>
</dbReference>
<reference evidence="2" key="1">
    <citation type="submission" date="2016-07" db="EMBL/GenBank/DDBJ databases">
        <authorList>
            <person name="Florea S."/>
            <person name="Webb J.S."/>
            <person name="Jaromczyk J."/>
            <person name="Schardl C.L."/>
        </authorList>
    </citation>
    <scope>NUCLEOTIDE SEQUENCE [LARGE SCALE GENOMIC DNA]</scope>
    <source>
        <strain evidence="2">CY1</strain>
    </source>
</reference>
<dbReference type="Proteomes" id="UP000190626">
    <property type="component" value="Unassembled WGS sequence"/>
</dbReference>
<dbReference type="GO" id="GO:0003676">
    <property type="term" value="F:nucleic acid binding"/>
    <property type="evidence" value="ECO:0007669"/>
    <property type="project" value="InterPro"/>
</dbReference>
<organism evidence="1 2">
    <name type="scientific">Paenibacillus ferrarius</name>
    <dbReference type="NCBI Taxonomy" id="1469647"/>
    <lineage>
        <taxon>Bacteria</taxon>
        <taxon>Bacillati</taxon>
        <taxon>Bacillota</taxon>
        <taxon>Bacilli</taxon>
        <taxon>Bacillales</taxon>
        <taxon>Paenibacillaceae</taxon>
        <taxon>Paenibacillus</taxon>
    </lineage>
</organism>
<evidence type="ECO:0008006" key="3">
    <source>
        <dbReference type="Google" id="ProtNLM"/>
    </source>
</evidence>
<dbReference type="Gene3D" id="3.40.1350.10">
    <property type="match status" value="1"/>
</dbReference>
<evidence type="ECO:0000313" key="2">
    <source>
        <dbReference type="Proteomes" id="UP000190626"/>
    </source>
</evidence>
<protein>
    <recommendedName>
        <fullName evidence="3">PD(D/E)XK endonuclease domain-containing protein</fullName>
    </recommendedName>
</protein>
<keyword evidence="2" id="KW-1185">Reference proteome</keyword>
<dbReference type="AlphaFoldDB" id="A0A1V4HSB3"/>
<comment type="caution">
    <text evidence="1">The sequence shown here is derived from an EMBL/GenBank/DDBJ whole genome shotgun (WGS) entry which is preliminary data.</text>
</comment>
<dbReference type="InterPro" id="IPR011856">
    <property type="entry name" value="tRNA_endonuc-like_dom_sf"/>
</dbReference>